<accession>A0A017T8T6</accession>
<dbReference type="RefSeq" id="WP_156040838.1">
    <property type="nucleotide sequence ID" value="NZ_ASRX01000021.1"/>
</dbReference>
<proteinExistence type="predicted"/>
<evidence type="ECO:0000313" key="3">
    <source>
        <dbReference type="Proteomes" id="UP000019678"/>
    </source>
</evidence>
<sequence>MAFQGGWPGDLERETPAAFGLEDARRMEWQANYFASCLLLPVHHFKGSFFALLRELNVKNRSFGPLFLDEQACNQRTFYRITDALKLHYDAPRSAVALRLKSLGLLNDESGLTRRLST</sequence>
<dbReference type="OrthoDB" id="9794834at2"/>
<reference evidence="2 3" key="1">
    <citation type="submission" date="2013-05" db="EMBL/GenBank/DDBJ databases">
        <title>Genome assembly of Chondromyces apiculatus DSM 436.</title>
        <authorList>
            <person name="Sharma G."/>
            <person name="Khatri I."/>
            <person name="Kaur C."/>
            <person name="Mayilraj S."/>
            <person name="Subramanian S."/>
        </authorList>
    </citation>
    <scope>NUCLEOTIDE SEQUENCE [LARGE SCALE GENOMIC DNA]</scope>
    <source>
        <strain evidence="2 3">DSM 436</strain>
    </source>
</reference>
<dbReference type="AlphaFoldDB" id="A0A017T8T6"/>
<gene>
    <name evidence="2" type="ORF">CAP_2929</name>
</gene>
<organism evidence="2 3">
    <name type="scientific">Chondromyces apiculatus DSM 436</name>
    <dbReference type="NCBI Taxonomy" id="1192034"/>
    <lineage>
        <taxon>Bacteria</taxon>
        <taxon>Pseudomonadati</taxon>
        <taxon>Myxococcota</taxon>
        <taxon>Polyangia</taxon>
        <taxon>Polyangiales</taxon>
        <taxon>Polyangiaceae</taxon>
        <taxon>Chondromyces</taxon>
    </lineage>
</organism>
<protein>
    <submittedName>
        <fullName evidence="2">Putative phage related protein</fullName>
    </submittedName>
</protein>
<dbReference type="Pfam" id="PF06114">
    <property type="entry name" value="Peptidase_M78"/>
    <property type="match status" value="1"/>
</dbReference>
<keyword evidence="3" id="KW-1185">Reference proteome</keyword>
<dbReference type="EMBL" id="ASRX01000021">
    <property type="protein sequence ID" value="EYF05639.1"/>
    <property type="molecule type" value="Genomic_DNA"/>
</dbReference>
<comment type="caution">
    <text evidence="2">The sequence shown here is derived from an EMBL/GenBank/DDBJ whole genome shotgun (WGS) entry which is preliminary data.</text>
</comment>
<evidence type="ECO:0000313" key="2">
    <source>
        <dbReference type="EMBL" id="EYF05639.1"/>
    </source>
</evidence>
<evidence type="ECO:0000259" key="1">
    <source>
        <dbReference type="Pfam" id="PF06114"/>
    </source>
</evidence>
<dbReference type="InterPro" id="IPR010359">
    <property type="entry name" value="IrrE_HExxH"/>
</dbReference>
<dbReference type="Proteomes" id="UP000019678">
    <property type="component" value="Unassembled WGS sequence"/>
</dbReference>
<name>A0A017T8T6_9BACT</name>
<feature type="domain" description="IrrE N-terminal-like" evidence="1">
    <location>
        <begin position="16"/>
        <end position="55"/>
    </location>
</feature>
<dbReference type="eggNOG" id="COG2856">
    <property type="taxonomic scope" value="Bacteria"/>
</dbReference>